<comment type="caution">
    <text evidence="1">The sequence shown here is derived from an EMBL/GenBank/DDBJ whole genome shotgun (WGS) entry which is preliminary data.</text>
</comment>
<sequence>MVDMTIFPQIRANSKSLNKSTVTKIKKFFITLDT</sequence>
<accession>A0ABU0UBE3</accession>
<protein>
    <submittedName>
        <fullName evidence="1">Uncharacterized protein</fullName>
    </submittedName>
</protein>
<proteinExistence type="predicted"/>
<keyword evidence="2" id="KW-1185">Reference proteome</keyword>
<evidence type="ECO:0000313" key="2">
    <source>
        <dbReference type="Proteomes" id="UP001244640"/>
    </source>
</evidence>
<reference evidence="1 2" key="1">
    <citation type="submission" date="2023-07" db="EMBL/GenBank/DDBJ databases">
        <title>Functional and genomic diversity of the sorghum phyllosphere microbiome.</title>
        <authorList>
            <person name="Shade A."/>
        </authorList>
    </citation>
    <scope>NUCLEOTIDE SEQUENCE [LARGE SCALE GENOMIC DNA]</scope>
    <source>
        <strain evidence="1 2">SORGH_AS_0892</strain>
    </source>
</reference>
<evidence type="ECO:0000313" key="1">
    <source>
        <dbReference type="EMBL" id="MDQ1152144.1"/>
    </source>
</evidence>
<organism evidence="1 2">
    <name type="scientific">Sphingobacterium zeae</name>
    <dbReference type="NCBI Taxonomy" id="1776859"/>
    <lineage>
        <taxon>Bacteria</taxon>
        <taxon>Pseudomonadati</taxon>
        <taxon>Bacteroidota</taxon>
        <taxon>Sphingobacteriia</taxon>
        <taxon>Sphingobacteriales</taxon>
        <taxon>Sphingobacteriaceae</taxon>
        <taxon>Sphingobacterium</taxon>
    </lineage>
</organism>
<name>A0ABU0UBE3_9SPHI</name>
<dbReference type="Proteomes" id="UP001244640">
    <property type="component" value="Unassembled WGS sequence"/>
</dbReference>
<dbReference type="EMBL" id="JAUTBA010000001">
    <property type="protein sequence ID" value="MDQ1152144.1"/>
    <property type="molecule type" value="Genomic_DNA"/>
</dbReference>
<gene>
    <name evidence="1" type="ORF">QE382_004128</name>
</gene>